<dbReference type="EMBL" id="KV424104">
    <property type="protein sequence ID" value="KZT51508.1"/>
    <property type="molecule type" value="Genomic_DNA"/>
</dbReference>
<proteinExistence type="predicted"/>
<accession>A0A165CW23</accession>
<dbReference type="AlphaFoldDB" id="A0A165CW23"/>
<reference evidence="2 3" key="1">
    <citation type="journal article" date="2016" name="Mol. Biol. Evol.">
        <title>Comparative Genomics of Early-Diverging Mushroom-Forming Fungi Provides Insights into the Origins of Lignocellulose Decay Capabilities.</title>
        <authorList>
            <person name="Nagy L.G."/>
            <person name="Riley R."/>
            <person name="Tritt A."/>
            <person name="Adam C."/>
            <person name="Daum C."/>
            <person name="Floudas D."/>
            <person name="Sun H."/>
            <person name="Yadav J.S."/>
            <person name="Pangilinan J."/>
            <person name="Larsson K.H."/>
            <person name="Matsuura K."/>
            <person name="Barry K."/>
            <person name="Labutti K."/>
            <person name="Kuo R."/>
            <person name="Ohm R.A."/>
            <person name="Bhattacharya S.S."/>
            <person name="Shirouzu T."/>
            <person name="Yoshinaga Y."/>
            <person name="Martin F.M."/>
            <person name="Grigoriev I.V."/>
            <person name="Hibbett D.S."/>
        </authorList>
    </citation>
    <scope>NUCLEOTIDE SEQUENCE [LARGE SCALE GENOMIC DNA]</scope>
    <source>
        <strain evidence="2 3">HHB12733</strain>
    </source>
</reference>
<sequence length="60" mass="6914">MAQLCWPQGQAGGRYMQCRGERESSKQMKRQRDGGPKDRCMKVPERDWHSLDADHGGIRP</sequence>
<gene>
    <name evidence="2" type="ORF">CALCODRAFT_503421</name>
</gene>
<dbReference type="Proteomes" id="UP000076842">
    <property type="component" value="Unassembled WGS sequence"/>
</dbReference>
<feature type="compositionally biased region" description="Basic and acidic residues" evidence="1">
    <location>
        <begin position="19"/>
        <end position="60"/>
    </location>
</feature>
<evidence type="ECO:0000256" key="1">
    <source>
        <dbReference type="SAM" id="MobiDB-lite"/>
    </source>
</evidence>
<feature type="region of interest" description="Disordered" evidence="1">
    <location>
        <begin position="1"/>
        <end position="60"/>
    </location>
</feature>
<dbReference type="InParanoid" id="A0A165CW23"/>
<keyword evidence="3" id="KW-1185">Reference proteome</keyword>
<name>A0A165CW23_9BASI</name>
<protein>
    <submittedName>
        <fullName evidence="2">Uncharacterized protein</fullName>
    </submittedName>
</protein>
<organism evidence="2 3">
    <name type="scientific">Calocera cornea HHB12733</name>
    <dbReference type="NCBI Taxonomy" id="1353952"/>
    <lineage>
        <taxon>Eukaryota</taxon>
        <taxon>Fungi</taxon>
        <taxon>Dikarya</taxon>
        <taxon>Basidiomycota</taxon>
        <taxon>Agaricomycotina</taxon>
        <taxon>Dacrymycetes</taxon>
        <taxon>Dacrymycetales</taxon>
        <taxon>Dacrymycetaceae</taxon>
        <taxon>Calocera</taxon>
    </lineage>
</organism>
<evidence type="ECO:0000313" key="3">
    <source>
        <dbReference type="Proteomes" id="UP000076842"/>
    </source>
</evidence>
<evidence type="ECO:0000313" key="2">
    <source>
        <dbReference type="EMBL" id="KZT51508.1"/>
    </source>
</evidence>